<dbReference type="RefSeq" id="XP_040651950.1">
    <property type="nucleotide sequence ID" value="XM_040788178.1"/>
</dbReference>
<evidence type="ECO:0000313" key="3">
    <source>
        <dbReference type="Proteomes" id="UP000070168"/>
    </source>
</evidence>
<dbReference type="AlphaFoldDB" id="A0A135LWV0"/>
<sequence>MSLNESAEASPNNSPSGIIETMVVSPPEVDKNCRENVDGRQEAKHHYNQHELEVADLPIDELQKPKNHRETDKIKAQKLLDDGQQDPRQHDNPDGPKVPKLSLDNETPQRSYNYQITKALKALADKVSVLWNTGLKSSSDAATRRSQW</sequence>
<proteinExistence type="predicted"/>
<dbReference type="Proteomes" id="UP000070168">
    <property type="component" value="Unassembled WGS sequence"/>
</dbReference>
<organism evidence="2 3">
    <name type="scientific">Penicillium patulum</name>
    <name type="common">Penicillium griseofulvum</name>
    <dbReference type="NCBI Taxonomy" id="5078"/>
    <lineage>
        <taxon>Eukaryota</taxon>
        <taxon>Fungi</taxon>
        <taxon>Dikarya</taxon>
        <taxon>Ascomycota</taxon>
        <taxon>Pezizomycotina</taxon>
        <taxon>Eurotiomycetes</taxon>
        <taxon>Eurotiomycetidae</taxon>
        <taxon>Eurotiales</taxon>
        <taxon>Aspergillaceae</taxon>
        <taxon>Penicillium</taxon>
    </lineage>
</organism>
<evidence type="ECO:0000313" key="2">
    <source>
        <dbReference type="EMBL" id="KXG53415.1"/>
    </source>
</evidence>
<gene>
    <name evidence="2" type="ORF">PGRI_004650</name>
</gene>
<keyword evidence="3" id="KW-1185">Reference proteome</keyword>
<comment type="caution">
    <text evidence="2">The sequence shown here is derived from an EMBL/GenBank/DDBJ whole genome shotgun (WGS) entry which is preliminary data.</text>
</comment>
<dbReference type="GeneID" id="63703478"/>
<feature type="compositionally biased region" description="Basic and acidic residues" evidence="1">
    <location>
        <begin position="61"/>
        <end position="94"/>
    </location>
</feature>
<name>A0A135LWV0_PENPA</name>
<feature type="region of interest" description="Disordered" evidence="1">
    <location>
        <begin position="1"/>
        <end position="109"/>
    </location>
</feature>
<protein>
    <submittedName>
        <fullName evidence="2">Uncharacterized protein</fullName>
    </submittedName>
</protein>
<feature type="compositionally biased region" description="Basic and acidic residues" evidence="1">
    <location>
        <begin position="28"/>
        <end position="53"/>
    </location>
</feature>
<feature type="compositionally biased region" description="Polar residues" evidence="1">
    <location>
        <begin position="1"/>
        <end position="16"/>
    </location>
</feature>
<evidence type="ECO:0000256" key="1">
    <source>
        <dbReference type="SAM" id="MobiDB-lite"/>
    </source>
</evidence>
<accession>A0A135LWV0</accession>
<reference evidence="2 3" key="1">
    <citation type="journal article" date="2016" name="BMC Genomics">
        <title>Genome sequencing and secondary metabolism of the postharvest pathogen Penicillium griseofulvum.</title>
        <authorList>
            <person name="Banani H."/>
            <person name="Marcet-Houben M."/>
            <person name="Ballester A.R."/>
            <person name="Abbruscato P."/>
            <person name="Gonzalez-Candelas L."/>
            <person name="Gabaldon T."/>
            <person name="Spadaro D."/>
        </authorList>
    </citation>
    <scope>NUCLEOTIDE SEQUENCE [LARGE SCALE GENOMIC DNA]</scope>
    <source>
        <strain evidence="2 3">PG3</strain>
    </source>
</reference>
<dbReference type="EMBL" id="LHQR01000014">
    <property type="protein sequence ID" value="KXG53415.1"/>
    <property type="molecule type" value="Genomic_DNA"/>
</dbReference>